<dbReference type="PROSITE" id="PS00194">
    <property type="entry name" value="THIOREDOXIN_1"/>
    <property type="match status" value="1"/>
</dbReference>
<dbReference type="OrthoDB" id="736810at2"/>
<dbReference type="Pfam" id="PF08534">
    <property type="entry name" value="Redoxin"/>
    <property type="match status" value="1"/>
</dbReference>
<evidence type="ECO:0000313" key="8">
    <source>
        <dbReference type="Proteomes" id="UP000236893"/>
    </source>
</evidence>
<evidence type="ECO:0000256" key="3">
    <source>
        <dbReference type="ARBA" id="ARBA00023157"/>
    </source>
</evidence>
<dbReference type="InterPro" id="IPR013766">
    <property type="entry name" value="Thioredoxin_domain"/>
</dbReference>
<gene>
    <name evidence="7" type="ORF">C3K47_11060</name>
</gene>
<dbReference type="Gene3D" id="3.40.30.10">
    <property type="entry name" value="Glutaredoxin"/>
    <property type="match status" value="1"/>
</dbReference>
<keyword evidence="8" id="KW-1185">Reference proteome</keyword>
<dbReference type="EMBL" id="PQVF01000007">
    <property type="protein sequence ID" value="POY36287.1"/>
    <property type="molecule type" value="Genomic_DNA"/>
</dbReference>
<name>A0A2S5A1Y4_9SPHI</name>
<keyword evidence="2" id="KW-0201">Cytochrome c-type biogenesis</keyword>
<keyword evidence="4" id="KW-0676">Redox-active center</keyword>
<dbReference type="GO" id="GO:0017004">
    <property type="term" value="P:cytochrome complex assembly"/>
    <property type="evidence" value="ECO:0007669"/>
    <property type="project" value="UniProtKB-KW"/>
</dbReference>
<dbReference type="Proteomes" id="UP000236893">
    <property type="component" value="Unassembled WGS sequence"/>
</dbReference>
<dbReference type="RefSeq" id="WP_103789205.1">
    <property type="nucleotide sequence ID" value="NZ_PQVF01000007.1"/>
</dbReference>
<proteinExistence type="predicted"/>
<keyword evidence="5" id="KW-0732">Signal</keyword>
<dbReference type="PANTHER" id="PTHR42852">
    <property type="entry name" value="THIOL:DISULFIDE INTERCHANGE PROTEIN DSBE"/>
    <property type="match status" value="1"/>
</dbReference>
<evidence type="ECO:0000256" key="4">
    <source>
        <dbReference type="ARBA" id="ARBA00023284"/>
    </source>
</evidence>
<dbReference type="GO" id="GO:0030313">
    <property type="term" value="C:cell envelope"/>
    <property type="evidence" value="ECO:0007669"/>
    <property type="project" value="UniProtKB-SubCell"/>
</dbReference>
<dbReference type="CDD" id="cd02966">
    <property type="entry name" value="TlpA_like_family"/>
    <property type="match status" value="1"/>
</dbReference>
<dbReference type="SUPFAM" id="SSF52833">
    <property type="entry name" value="Thioredoxin-like"/>
    <property type="match status" value="1"/>
</dbReference>
<dbReference type="PANTHER" id="PTHR42852:SF6">
    <property type="entry name" value="THIOL:DISULFIDE INTERCHANGE PROTEIN DSBE"/>
    <property type="match status" value="1"/>
</dbReference>
<dbReference type="InterPro" id="IPR036249">
    <property type="entry name" value="Thioredoxin-like_sf"/>
</dbReference>
<organism evidence="7 8">
    <name type="scientific">Solitalea longa</name>
    <dbReference type="NCBI Taxonomy" id="2079460"/>
    <lineage>
        <taxon>Bacteria</taxon>
        <taxon>Pseudomonadati</taxon>
        <taxon>Bacteroidota</taxon>
        <taxon>Sphingobacteriia</taxon>
        <taxon>Sphingobacteriales</taxon>
        <taxon>Sphingobacteriaceae</taxon>
        <taxon>Solitalea</taxon>
    </lineage>
</organism>
<sequence>MKKLVMLALAMLLGSTLFAQMNEIRGTVGSDAYHDQDITLFAIEDGEPVEVAKTKLAADGSFGFLFTPAYEGFYVIGWPDFSRGKFAIYFKKGDKAEVSIYNKSMKFVGKQTPENTILSSWIQQTESLKNKSLHFANNSTYRDFFPEFTNVAAKAEEFRKTINTKNAGFNELMKKVTGYDLDLYALNFMRSPRFEYPKKEELIPYYNTIVSKDKFNNDEVLRMLYGKRFMDLYADYAVQGRSTLDNRLTFFNSDKVKGAYVLSTGLAMKQVKNYAQFQAIVETYGKYFQSEYQKKAVEKLNTKYYTAETGAKPAANFTYADQNDKMVSLSDFKGKVVLVDVWATWCGPCKQEIPPLKELEKEFHGKDIVFISVSLDEEKDKQKWKNMVKDMNLEGVQLFASGWSKITQDYDIKAIPRFMVFDKKGNVVTVDAPRPSNPKLKELLLSELSKNPEAVLGTK</sequence>
<feature type="signal peptide" evidence="5">
    <location>
        <begin position="1"/>
        <end position="19"/>
    </location>
</feature>
<evidence type="ECO:0000256" key="5">
    <source>
        <dbReference type="SAM" id="SignalP"/>
    </source>
</evidence>
<feature type="chain" id="PRO_5015502977" description="Thioredoxin domain-containing protein" evidence="5">
    <location>
        <begin position="20"/>
        <end position="459"/>
    </location>
</feature>
<dbReference type="AlphaFoldDB" id="A0A2S5A1Y4"/>
<dbReference type="PROSITE" id="PS51352">
    <property type="entry name" value="THIOREDOXIN_2"/>
    <property type="match status" value="1"/>
</dbReference>
<dbReference type="InterPro" id="IPR017937">
    <property type="entry name" value="Thioredoxin_CS"/>
</dbReference>
<dbReference type="InterPro" id="IPR013740">
    <property type="entry name" value="Redoxin"/>
</dbReference>
<reference evidence="7 8" key="1">
    <citation type="submission" date="2018-01" db="EMBL/GenBank/DDBJ databases">
        <authorList>
            <person name="Gaut B.S."/>
            <person name="Morton B.R."/>
            <person name="Clegg M.T."/>
            <person name="Duvall M.R."/>
        </authorList>
    </citation>
    <scope>NUCLEOTIDE SEQUENCE [LARGE SCALE GENOMIC DNA]</scope>
    <source>
        <strain evidence="7 8">HR-AV</strain>
    </source>
</reference>
<evidence type="ECO:0000256" key="1">
    <source>
        <dbReference type="ARBA" id="ARBA00004196"/>
    </source>
</evidence>
<comment type="caution">
    <text evidence="7">The sequence shown here is derived from an EMBL/GenBank/DDBJ whole genome shotgun (WGS) entry which is preliminary data.</text>
</comment>
<feature type="domain" description="Thioredoxin" evidence="6">
    <location>
        <begin position="308"/>
        <end position="453"/>
    </location>
</feature>
<keyword evidence="3" id="KW-1015">Disulfide bond</keyword>
<dbReference type="InterPro" id="IPR050553">
    <property type="entry name" value="Thioredoxin_ResA/DsbE_sf"/>
</dbReference>
<comment type="subcellular location">
    <subcellularLocation>
        <location evidence="1">Cell envelope</location>
    </subcellularLocation>
</comment>
<accession>A0A2S5A1Y4</accession>
<protein>
    <recommendedName>
        <fullName evidence="6">Thioredoxin domain-containing protein</fullName>
    </recommendedName>
</protein>
<evidence type="ECO:0000259" key="6">
    <source>
        <dbReference type="PROSITE" id="PS51352"/>
    </source>
</evidence>
<evidence type="ECO:0000256" key="2">
    <source>
        <dbReference type="ARBA" id="ARBA00022748"/>
    </source>
</evidence>
<evidence type="ECO:0000313" key="7">
    <source>
        <dbReference type="EMBL" id="POY36287.1"/>
    </source>
</evidence>
<dbReference type="GO" id="GO:0016491">
    <property type="term" value="F:oxidoreductase activity"/>
    <property type="evidence" value="ECO:0007669"/>
    <property type="project" value="InterPro"/>
</dbReference>